<reference evidence="1" key="1">
    <citation type="journal article" date="2019" name="bioRxiv">
        <title>The Genome of the Zebra Mussel, Dreissena polymorpha: A Resource for Invasive Species Research.</title>
        <authorList>
            <person name="McCartney M.A."/>
            <person name="Auch B."/>
            <person name="Kono T."/>
            <person name="Mallez S."/>
            <person name="Zhang Y."/>
            <person name="Obille A."/>
            <person name="Becker A."/>
            <person name="Abrahante J.E."/>
            <person name="Garbe J."/>
            <person name="Badalamenti J.P."/>
            <person name="Herman A."/>
            <person name="Mangelson H."/>
            <person name="Liachko I."/>
            <person name="Sullivan S."/>
            <person name="Sone E.D."/>
            <person name="Koren S."/>
            <person name="Silverstein K.A.T."/>
            <person name="Beckman K.B."/>
            <person name="Gohl D.M."/>
        </authorList>
    </citation>
    <scope>NUCLEOTIDE SEQUENCE</scope>
    <source>
        <strain evidence="1">Duluth1</strain>
        <tissue evidence="1">Whole animal</tissue>
    </source>
</reference>
<sequence>MTEKQVTLTVRDSKQGSVTELIDKFEKQLQRYQKHVYRTNRQCDYFSQKRNTMGNTNCVIHIDFSENYICGYYKEIQGMHFGASKNNN</sequence>
<comment type="caution">
    <text evidence="1">The sequence shown here is derived from an EMBL/GenBank/DDBJ whole genome shotgun (WGS) entry which is preliminary data.</text>
</comment>
<name>A0A9D4D2S8_DREPO</name>
<reference evidence="1" key="2">
    <citation type="submission" date="2020-11" db="EMBL/GenBank/DDBJ databases">
        <authorList>
            <person name="McCartney M.A."/>
            <person name="Auch B."/>
            <person name="Kono T."/>
            <person name="Mallez S."/>
            <person name="Becker A."/>
            <person name="Gohl D.M."/>
            <person name="Silverstein K.A.T."/>
            <person name="Koren S."/>
            <person name="Bechman K.B."/>
            <person name="Herman A."/>
            <person name="Abrahante J.E."/>
            <person name="Garbe J."/>
        </authorList>
    </citation>
    <scope>NUCLEOTIDE SEQUENCE</scope>
    <source>
        <strain evidence="1">Duluth1</strain>
        <tissue evidence="1">Whole animal</tissue>
    </source>
</reference>
<dbReference type="AlphaFoldDB" id="A0A9D4D2S8"/>
<dbReference type="Proteomes" id="UP000828390">
    <property type="component" value="Unassembled WGS sequence"/>
</dbReference>
<evidence type="ECO:0000313" key="1">
    <source>
        <dbReference type="EMBL" id="KAH3736278.1"/>
    </source>
</evidence>
<gene>
    <name evidence="1" type="ORF">DPMN_042841</name>
</gene>
<keyword evidence="2" id="KW-1185">Reference proteome</keyword>
<protein>
    <submittedName>
        <fullName evidence="1">Uncharacterized protein</fullName>
    </submittedName>
</protein>
<accession>A0A9D4D2S8</accession>
<proteinExistence type="predicted"/>
<evidence type="ECO:0000313" key="2">
    <source>
        <dbReference type="Proteomes" id="UP000828390"/>
    </source>
</evidence>
<dbReference type="PANTHER" id="PTHR46601">
    <property type="entry name" value="ULP_PROTEASE DOMAIN-CONTAINING PROTEIN"/>
    <property type="match status" value="1"/>
</dbReference>
<organism evidence="1 2">
    <name type="scientific">Dreissena polymorpha</name>
    <name type="common">Zebra mussel</name>
    <name type="synonym">Mytilus polymorpha</name>
    <dbReference type="NCBI Taxonomy" id="45954"/>
    <lineage>
        <taxon>Eukaryota</taxon>
        <taxon>Metazoa</taxon>
        <taxon>Spiralia</taxon>
        <taxon>Lophotrochozoa</taxon>
        <taxon>Mollusca</taxon>
        <taxon>Bivalvia</taxon>
        <taxon>Autobranchia</taxon>
        <taxon>Heteroconchia</taxon>
        <taxon>Euheterodonta</taxon>
        <taxon>Imparidentia</taxon>
        <taxon>Neoheterodontei</taxon>
        <taxon>Myida</taxon>
        <taxon>Dreissenoidea</taxon>
        <taxon>Dreissenidae</taxon>
        <taxon>Dreissena</taxon>
    </lineage>
</organism>
<dbReference type="EMBL" id="JAIWYP010000011">
    <property type="protein sequence ID" value="KAH3736278.1"/>
    <property type="molecule type" value="Genomic_DNA"/>
</dbReference>
<dbReference type="PANTHER" id="PTHR46601:SF2">
    <property type="entry name" value="UBIQUITIN-LIKE PROTEASE FAMILY PROFILE DOMAIN-CONTAINING PROTEIN"/>
    <property type="match status" value="1"/>
</dbReference>